<protein>
    <submittedName>
        <fullName evidence="1">Uncharacterized protein</fullName>
    </submittedName>
</protein>
<sequence>MYSNSSTNLRKHEEDLK</sequence>
<organism evidence="1 2">
    <name type="scientific">Pichia kudriavzevii</name>
    <name type="common">Yeast</name>
    <name type="synonym">Issatchenkia orientalis</name>
    <dbReference type="NCBI Taxonomy" id="4909"/>
    <lineage>
        <taxon>Eukaryota</taxon>
        <taxon>Fungi</taxon>
        <taxon>Dikarya</taxon>
        <taxon>Ascomycota</taxon>
        <taxon>Saccharomycotina</taxon>
        <taxon>Pichiomycetes</taxon>
        <taxon>Pichiales</taxon>
        <taxon>Pichiaceae</taxon>
        <taxon>Pichia</taxon>
    </lineage>
</organism>
<evidence type="ECO:0000313" key="2">
    <source>
        <dbReference type="Proteomes" id="UP000029867"/>
    </source>
</evidence>
<dbReference type="EMBL" id="JQFK01002401">
    <property type="protein sequence ID" value="KGK32333.1"/>
    <property type="molecule type" value="Genomic_DNA"/>
</dbReference>
<dbReference type="HOGENOM" id="CLU_222283_0_0_1"/>
<reference evidence="2" key="1">
    <citation type="journal article" date="2014" name="Microb. Cell Fact.">
        <title>Exploiting Issatchenkia orientalis SD108 for succinic acid production.</title>
        <authorList>
            <person name="Xiao H."/>
            <person name="Shao Z."/>
            <person name="Jiang Y."/>
            <person name="Dole S."/>
            <person name="Zhao H."/>
        </authorList>
    </citation>
    <scope>NUCLEOTIDE SEQUENCE [LARGE SCALE GENOMIC DNA]</scope>
    <source>
        <strain evidence="2">SD108</strain>
    </source>
</reference>
<gene>
    <name evidence="1" type="ORF">JL09_g7060</name>
</gene>
<accession>A0A099NI00</accession>
<dbReference type="Proteomes" id="UP000029867">
    <property type="component" value="Unassembled WGS sequence"/>
</dbReference>
<dbReference type="AlphaFoldDB" id="A0A099NI00"/>
<proteinExistence type="predicted"/>
<evidence type="ECO:0000313" key="1">
    <source>
        <dbReference type="EMBL" id="KGK32333.1"/>
    </source>
</evidence>
<comment type="caution">
    <text evidence="1">The sequence shown here is derived from an EMBL/GenBank/DDBJ whole genome shotgun (WGS) entry which is preliminary data.</text>
</comment>
<name>A0A099NI00_PICKU</name>